<accession>A0ABR9XJI0</accession>
<reference evidence="1 2" key="1">
    <citation type="submission" date="2020-10" db="EMBL/GenBank/DDBJ databases">
        <title>Mucilaginibacter mali sp. nov., isolated from rhizosphere soil of apple orchard.</title>
        <authorList>
            <person name="Lee J.-S."/>
            <person name="Kim H.S."/>
            <person name="Kim J.-S."/>
        </authorList>
    </citation>
    <scope>NUCLEOTIDE SEQUENCE [LARGE SCALE GENOMIC DNA]</scope>
    <source>
        <strain evidence="1 2">KCTC 23157</strain>
    </source>
</reference>
<sequence>MKNFQTLLLGMGMLGMVSCSSQTKLLNSYIGASKQQVVAKFGKPTEITSDGDKGEILWYDHVTAIPGSTGSLFTTGNSQLQVTQGLATNVYKNATAIYINAEGKVYHWSKGNNN</sequence>
<evidence type="ECO:0008006" key="3">
    <source>
        <dbReference type="Google" id="ProtNLM"/>
    </source>
</evidence>
<evidence type="ECO:0000313" key="2">
    <source>
        <dbReference type="Proteomes" id="UP000632774"/>
    </source>
</evidence>
<comment type="caution">
    <text evidence="1">The sequence shown here is derived from an EMBL/GenBank/DDBJ whole genome shotgun (WGS) entry which is preliminary data.</text>
</comment>
<dbReference type="Proteomes" id="UP000632774">
    <property type="component" value="Unassembled WGS sequence"/>
</dbReference>
<organism evidence="1 2">
    <name type="scientific">Mucilaginibacter boryungensis</name>
    <dbReference type="NCBI Taxonomy" id="768480"/>
    <lineage>
        <taxon>Bacteria</taxon>
        <taxon>Pseudomonadati</taxon>
        <taxon>Bacteroidota</taxon>
        <taxon>Sphingobacteriia</taxon>
        <taxon>Sphingobacteriales</taxon>
        <taxon>Sphingobacteriaceae</taxon>
        <taxon>Mucilaginibacter</taxon>
    </lineage>
</organism>
<proteinExistence type="predicted"/>
<evidence type="ECO:0000313" key="1">
    <source>
        <dbReference type="EMBL" id="MBE9667204.1"/>
    </source>
</evidence>
<dbReference type="PROSITE" id="PS51257">
    <property type="entry name" value="PROKAR_LIPOPROTEIN"/>
    <property type="match status" value="1"/>
</dbReference>
<dbReference type="EMBL" id="JADFFM010000001">
    <property type="protein sequence ID" value="MBE9667204.1"/>
    <property type="molecule type" value="Genomic_DNA"/>
</dbReference>
<gene>
    <name evidence="1" type="ORF">IRJ18_12610</name>
</gene>
<keyword evidence="2" id="KW-1185">Reference proteome</keyword>
<protein>
    <recommendedName>
        <fullName evidence="3">Lipoprotein</fullName>
    </recommendedName>
</protein>
<name>A0ABR9XJI0_9SPHI</name>
<dbReference type="RefSeq" id="WP_194106551.1">
    <property type="nucleotide sequence ID" value="NZ_JADFFM010000001.1"/>
</dbReference>